<dbReference type="PANTHER" id="PTHR42853">
    <property type="entry name" value="ACETYL-COENZYME A CARBOXYLASE CARBOXYL TRANSFERASE SUBUNIT ALPHA"/>
    <property type="match status" value="1"/>
</dbReference>
<dbReference type="Pfam" id="PF03255">
    <property type="entry name" value="ACCA"/>
    <property type="match status" value="1"/>
</dbReference>
<dbReference type="EMBL" id="JAFFZE010000032">
    <property type="protein sequence ID" value="MCT2588117.1"/>
    <property type="molecule type" value="Genomic_DNA"/>
</dbReference>
<evidence type="ECO:0000256" key="5">
    <source>
        <dbReference type="ARBA" id="ARBA00010284"/>
    </source>
</evidence>
<dbReference type="Gene3D" id="3.90.226.10">
    <property type="entry name" value="2-enoyl-CoA Hydratase, Chain A, domain 1"/>
    <property type="match status" value="2"/>
</dbReference>
<keyword evidence="14" id="KW-0276">Fatty acid metabolism</keyword>
<dbReference type="InterPro" id="IPR001095">
    <property type="entry name" value="Acetyl_CoA_COase_a_su"/>
</dbReference>
<organism evidence="22 23">
    <name type="scientific">Actinophytocola gossypii</name>
    <dbReference type="NCBI Taxonomy" id="2812003"/>
    <lineage>
        <taxon>Bacteria</taxon>
        <taxon>Bacillati</taxon>
        <taxon>Actinomycetota</taxon>
        <taxon>Actinomycetes</taxon>
        <taxon>Pseudonocardiales</taxon>
        <taxon>Pseudonocardiaceae</taxon>
    </lineage>
</organism>
<comment type="catalytic activity">
    <reaction evidence="19">
        <text>N(6)-carboxybiotinyl-L-lysyl-[protein] + acetyl-CoA = N(6)-biotinyl-L-lysyl-[protein] + malonyl-CoA</text>
        <dbReference type="Rhea" id="RHEA:54728"/>
        <dbReference type="Rhea" id="RHEA-COMP:10505"/>
        <dbReference type="Rhea" id="RHEA-COMP:10506"/>
        <dbReference type="ChEBI" id="CHEBI:57288"/>
        <dbReference type="ChEBI" id="CHEBI:57384"/>
        <dbReference type="ChEBI" id="CHEBI:83144"/>
        <dbReference type="ChEBI" id="CHEBI:83145"/>
        <dbReference type="EC" id="2.1.3.15"/>
    </reaction>
</comment>
<keyword evidence="13" id="KW-0862">Zinc</keyword>
<keyword evidence="15" id="KW-0067">ATP-binding</keyword>
<dbReference type="EC" id="2.1.3.15" evidence="7"/>
<accession>A0ABT2JJQ6</accession>
<evidence type="ECO:0000313" key="23">
    <source>
        <dbReference type="Proteomes" id="UP001156441"/>
    </source>
</evidence>
<evidence type="ECO:0000256" key="10">
    <source>
        <dbReference type="ARBA" id="ARBA00022516"/>
    </source>
</evidence>
<dbReference type="PANTHER" id="PTHR42853:SF3">
    <property type="entry name" value="ACETYL-COENZYME A CARBOXYLASE CARBOXYL TRANSFERASE SUBUNIT ALPHA, CHLOROPLASTIC"/>
    <property type="match status" value="1"/>
</dbReference>
<dbReference type="Pfam" id="PF01039">
    <property type="entry name" value="Carboxyl_trans"/>
    <property type="match status" value="1"/>
</dbReference>
<comment type="similarity">
    <text evidence="4">In the C-terminal section; belongs to the AccA family.</text>
</comment>
<evidence type="ECO:0000256" key="9">
    <source>
        <dbReference type="ARBA" id="ARBA00022490"/>
    </source>
</evidence>
<comment type="cofactor">
    <cofactor evidence="1">
        <name>Zn(2+)</name>
        <dbReference type="ChEBI" id="CHEBI:29105"/>
    </cofactor>
</comment>
<keyword evidence="12" id="KW-0547">Nucleotide-binding</keyword>
<comment type="pathway">
    <text evidence="3">Lipid metabolism; malonyl-CoA biosynthesis; malonyl-CoA from acetyl-CoA: step 1/1.</text>
</comment>
<evidence type="ECO:0000256" key="17">
    <source>
        <dbReference type="ARBA" id="ARBA00023160"/>
    </source>
</evidence>
<proteinExistence type="inferred from homology"/>
<evidence type="ECO:0000256" key="1">
    <source>
        <dbReference type="ARBA" id="ARBA00001947"/>
    </source>
</evidence>
<comment type="subcellular location">
    <subcellularLocation>
        <location evidence="2">Cytoplasm</location>
    </subcellularLocation>
</comment>
<evidence type="ECO:0000256" key="4">
    <source>
        <dbReference type="ARBA" id="ARBA00006276"/>
    </source>
</evidence>
<evidence type="ECO:0000256" key="8">
    <source>
        <dbReference type="ARBA" id="ARBA00018312"/>
    </source>
</evidence>
<keyword evidence="11" id="KW-0808">Transferase</keyword>
<evidence type="ECO:0000256" key="12">
    <source>
        <dbReference type="ARBA" id="ARBA00022741"/>
    </source>
</evidence>
<evidence type="ECO:0000256" key="11">
    <source>
        <dbReference type="ARBA" id="ARBA00022679"/>
    </source>
</evidence>
<evidence type="ECO:0000313" key="22">
    <source>
        <dbReference type="EMBL" id="MCT2588117.1"/>
    </source>
</evidence>
<protein>
    <recommendedName>
        <fullName evidence="8">Acetyl-coenzyme A carboxylase carboxyl transferase subunits beta/alpha</fullName>
        <ecNumber evidence="7">2.1.3.15</ecNumber>
    </recommendedName>
</protein>
<dbReference type="InterPro" id="IPR011763">
    <property type="entry name" value="COA_CT_C"/>
</dbReference>
<evidence type="ECO:0000256" key="14">
    <source>
        <dbReference type="ARBA" id="ARBA00022832"/>
    </source>
</evidence>
<dbReference type="Proteomes" id="UP001156441">
    <property type="component" value="Unassembled WGS sequence"/>
</dbReference>
<evidence type="ECO:0000259" key="20">
    <source>
        <dbReference type="PROSITE" id="PS50980"/>
    </source>
</evidence>
<evidence type="ECO:0000256" key="2">
    <source>
        <dbReference type="ARBA" id="ARBA00004496"/>
    </source>
</evidence>
<keyword evidence="10" id="KW-0444">Lipid biosynthesis</keyword>
<dbReference type="InterPro" id="IPR000438">
    <property type="entry name" value="Acetyl_CoA_COase_Trfase_b_su"/>
</dbReference>
<evidence type="ECO:0000256" key="19">
    <source>
        <dbReference type="ARBA" id="ARBA00049152"/>
    </source>
</evidence>
<sequence length="439" mass="45722">MTDGAHALIDQLTEDFVEFDPPAEPFGPSGPLDWDGYDLSRARATERTGTTESAICGRGTVGETPAVLIAFEFRFLGGSVGTGTGARIVHAFDHARVHGLPVVSLVATGGTRMQEGVLSLRQLQLITRAAVRLRESGLPHVAVLRDPATGGVWASLGAGADIVLALDGAQIGFAGRRVRRPEHADDPAYTAAAQHAAGHVDEVLTDLPARLAEWLTLLRGTPADPVEIPRALGALTPATDGWHAVRRARAPARPRATAYLDDYFDTRLPIRGDRAGGVDDGMLCGIGRRHGHSVAFAAQTGTATTPAGFRTASRLVRLADRLGLPVLTLVDTPGAAADPDAERAGAGPAIAELFAAVAAARVPVTTLVIGEGGSGGALALCSADRVWITPDAYFSVIAPELAAAILKRPPADVPELAGRLRLRPEDLRELGVVHGIAGP</sequence>
<comment type="function">
    <text evidence="18">Component of the acetyl coenzyme A carboxylase (ACC) complex. Biotin carboxylase (BC) catalyzes the carboxylation of biotin on its carrier protein (BCCP) and then the CO(2) group is transferred by the transcarboxylase to acetyl-CoA to form malonyl-CoA.</text>
</comment>
<evidence type="ECO:0000256" key="3">
    <source>
        <dbReference type="ARBA" id="ARBA00004956"/>
    </source>
</evidence>
<comment type="caution">
    <text evidence="22">The sequence shown here is derived from an EMBL/GenBank/DDBJ whole genome shotgun (WGS) entry which is preliminary data.</text>
</comment>
<dbReference type="SUPFAM" id="SSF52096">
    <property type="entry name" value="ClpP/crotonase"/>
    <property type="match status" value="2"/>
</dbReference>
<feature type="domain" description="CoA carboxyltransferase C-terminal" evidence="21">
    <location>
        <begin position="221"/>
        <end position="439"/>
    </location>
</feature>
<feature type="domain" description="CoA carboxyltransferase N-terminal" evidence="20">
    <location>
        <begin position="1"/>
        <end position="240"/>
    </location>
</feature>
<evidence type="ECO:0000256" key="6">
    <source>
        <dbReference type="ARBA" id="ARBA00011664"/>
    </source>
</evidence>
<evidence type="ECO:0000256" key="16">
    <source>
        <dbReference type="ARBA" id="ARBA00023098"/>
    </source>
</evidence>
<evidence type="ECO:0000256" key="13">
    <source>
        <dbReference type="ARBA" id="ARBA00022771"/>
    </source>
</evidence>
<dbReference type="InterPro" id="IPR029045">
    <property type="entry name" value="ClpP/crotonase-like_dom_sf"/>
</dbReference>
<dbReference type="InterPro" id="IPR034733">
    <property type="entry name" value="AcCoA_carboxyl_beta"/>
</dbReference>
<gene>
    <name evidence="22" type="ORF">JT362_33910</name>
</gene>
<reference evidence="22 23" key="1">
    <citation type="submission" date="2021-02" db="EMBL/GenBank/DDBJ databases">
        <title>Actinophytocola xerophila sp. nov., isolated from soil of cotton cropping field.</title>
        <authorList>
            <person name="Huang R."/>
            <person name="Chen X."/>
            <person name="Ge X."/>
            <person name="Liu W."/>
        </authorList>
    </citation>
    <scope>NUCLEOTIDE SEQUENCE [LARGE SCALE GENOMIC DNA]</scope>
    <source>
        <strain evidence="22 23">S1-96</strain>
    </source>
</reference>
<name>A0ABT2JJQ6_9PSEU</name>
<keyword evidence="17" id="KW-0275">Fatty acid biosynthesis</keyword>
<keyword evidence="9" id="KW-0963">Cytoplasm</keyword>
<keyword evidence="16" id="KW-0443">Lipid metabolism</keyword>
<evidence type="ECO:0000259" key="21">
    <source>
        <dbReference type="PROSITE" id="PS50989"/>
    </source>
</evidence>
<comment type="similarity">
    <text evidence="5">In the N-terminal section; belongs to the AccD/PCCB family.</text>
</comment>
<evidence type="ECO:0000256" key="18">
    <source>
        <dbReference type="ARBA" id="ARBA00025280"/>
    </source>
</evidence>
<dbReference type="InterPro" id="IPR011762">
    <property type="entry name" value="COA_CT_N"/>
</dbReference>
<dbReference type="RefSeq" id="WP_375546597.1">
    <property type="nucleotide sequence ID" value="NZ_JAFFZE010000032.1"/>
</dbReference>
<evidence type="ECO:0000256" key="15">
    <source>
        <dbReference type="ARBA" id="ARBA00022840"/>
    </source>
</evidence>
<comment type="subunit">
    <text evidence="6">Acetyl-CoA carboxylase is a heterotetramer composed of biotin carboxyl carrier protein (AccB), biotin carboxylase (AccC) and two subunits of ACCase subunit beta/alpha.</text>
</comment>
<keyword evidence="13" id="KW-0863">Zinc-finger</keyword>
<keyword evidence="23" id="KW-1185">Reference proteome</keyword>
<dbReference type="PRINTS" id="PR01070">
    <property type="entry name" value="ACCCTRFRASEB"/>
</dbReference>
<dbReference type="PROSITE" id="PS50989">
    <property type="entry name" value="COA_CT_CTER"/>
    <property type="match status" value="1"/>
</dbReference>
<keyword evidence="13" id="KW-0479">Metal-binding</keyword>
<evidence type="ECO:0000256" key="7">
    <source>
        <dbReference type="ARBA" id="ARBA00011883"/>
    </source>
</evidence>
<dbReference type="PROSITE" id="PS50980">
    <property type="entry name" value="COA_CT_NTER"/>
    <property type="match status" value="1"/>
</dbReference>